<dbReference type="OMA" id="WWANFNS"/>
<dbReference type="EMBL" id="JH767144">
    <property type="protein sequence ID" value="EQC37513.1"/>
    <property type="molecule type" value="Genomic_DNA"/>
</dbReference>
<feature type="transmembrane region" description="Helical" evidence="1">
    <location>
        <begin position="650"/>
        <end position="671"/>
    </location>
</feature>
<dbReference type="InParanoid" id="T0RY97"/>
<feature type="transmembrane region" description="Helical" evidence="1">
    <location>
        <begin position="908"/>
        <end position="927"/>
    </location>
</feature>
<feature type="transmembrane region" description="Helical" evidence="1">
    <location>
        <begin position="713"/>
        <end position="731"/>
    </location>
</feature>
<keyword evidence="1" id="KW-1133">Transmembrane helix</keyword>
<feature type="transmembrane region" description="Helical" evidence="1">
    <location>
        <begin position="683"/>
        <end position="701"/>
    </location>
</feature>
<sequence>MTKERITPAGSSGTPHRLSGAQRLEVLLGFGYLYLSLATGVFYLYMLAPSMQNDLWWAHYNTTGHQSFLADIANIALTTTAQGALDVFGPAAITRKQYDASVAYTSVYPTYVNQVILTECVSVPYAVGNLRNLSAAWSTRMMTQYCWVDFEKRWEVAHTPERQRRCETQYASNGAVYLESVLRNLVWDDFMAMWGGAGNKFTITIQNGLVALPGGQAWLDATASARATTSIDDEIARWSTFHLSYFQLQWGNKRGPGVTETMLLQNALGMQQQFQLKNTPLLNGPWTSMIMYWRFLNDIFVFQKPPRSLVRQAPAFFGANSSLYGAAIDLEVYQGLCPTPGRCVNQISVFRSTVGPFISVDIFYVAPPPTIAIAIAAFQCDLALASSTVQTAYANLSITSTRPVPPAWTPGYAFYGGNPMCTNNAVRSFVQQSFDYSDACGTPKPLLITHTPDALLFCLVASQDRTSTATCASQNVTQAACVASIEAARAVVTQLPSLSATTTTAMAAIAPSVSPLGVSLMQYAKEVTSGNWVLLQHELLSDPTWSVFGYLFLLDWANGKREVLSFQGDVASLVLISNEYAPTTLATPSNELKQATKVFYYLCVYTSVLLLLVASLCTFYGALSGFHLVGRNLFRFNRVVGSVWIGRPLLLVRGGTAMLLLSTAQVSLMATSQGTRFASTPRTLVETIVVAGEATWITYVLNDILLLVVPRLSAYYAPISSCALWLLYIVLDATSPVELSATLHRVCSSTDVDYFLSCTSGVVEVGSTDRITLLLWLQLLVVGLALGMTALALHVRRISHEDRSDTTPFLISSATNAFFTTMGDTNVWAIDRVSCIMAGLVPFTLHRKHFTFDLKSWLVVKDTVSVYQSGKTTTVNETTPLKSTTPSGSLLLLSANSPLERHSWDRPLALAGLVYMTATIVGSLSYLSVSQVNLANDLWWANFNSTGAHAFLANWYNEQLYLNASYASLALDTRNISATLLYGAPDVFVTTAANFGSHLQHTQLNTLPAIIAGLRSMDACTHAPWIFTQYCFLDFQQMWPMANSARRQQRCARMTTNGAVYLESLLRNVHWDDWQPCWGFAFQIAFANDLQTSLDGQRWLHQMQAENPLSIVDEATYWRTFGVVTYDVQWQNFKQVGLLSSYNVLSAYSTTAALTLQALNGSYQFSAQTTFKAYWALANDLAAVSTNSSGIGGLSLLRASARFAFANTSLAAVLVTNMTISTPFGAGFSFVRSVLGPFGSMDMRYVRAPASAQRLLLHVFSALRSSALSSNQSQSAYMSIYVPGSMYPVPQPWLSAKLLSYGGSPLCPELGSSSGLALTTGLVNLLSYSARCSSSTGAQAKLTPSREQVVFALLLSGITPASPITAICAADTSGYKACPDYLRGARSYLDTYLPSIDWAPEVAAAIAATTALDISLLQLTRTNKTSPLTWSQLPLFNPSDANFAFFAWCYVAEWLQGFREVVAFDGDVGSITLLTDQLLPLQQGVAPWEIPTTMATYARTGAMYVTLVVLSVAILACVYILASRGHVEGMNMLELSRVGGIVWVGRPLLFLRSLTAMAVLCTGSLDLQVAGSMSYLHSTDVPWYKTCLAASEVSWLVAIVNDVLMIWTKEHTALYVTPNGLLVTGTTALLSMVSPVTHTASLGRACDIAQVDFQIVCTGGDVVIGVRSRVALLVLLVGVLNVATFGFMRWLVRKPPKNHAESLLLYAGAKYLFLSAKWIYKDVYCLDRASAALNGLVSVRYNGSYYGLDIKTWRTFTLTQPSVPAIPSAHALFTPAMYALPLDNLSAIDQAIKKSQLVHVKSKATSGTSRDAT</sequence>
<protein>
    <submittedName>
        <fullName evidence="2">Uncharacterized protein</fullName>
    </submittedName>
</protein>
<dbReference type="Proteomes" id="UP000030762">
    <property type="component" value="Unassembled WGS sequence"/>
</dbReference>
<proteinExistence type="predicted"/>
<feature type="transmembrane region" description="Helical" evidence="1">
    <location>
        <begin position="1670"/>
        <end position="1691"/>
    </location>
</feature>
<dbReference type="eggNOG" id="ENOG502SD6V">
    <property type="taxonomic scope" value="Eukaryota"/>
</dbReference>
<evidence type="ECO:0000313" key="2">
    <source>
        <dbReference type="EMBL" id="EQC37513.1"/>
    </source>
</evidence>
<accession>T0RY97</accession>
<evidence type="ECO:0000313" key="3">
    <source>
        <dbReference type="Proteomes" id="UP000030762"/>
    </source>
</evidence>
<reference evidence="2 3" key="1">
    <citation type="submission" date="2012-04" db="EMBL/GenBank/DDBJ databases">
        <title>The Genome Sequence of Saprolegnia declina VS20.</title>
        <authorList>
            <consortium name="The Broad Institute Genome Sequencing Platform"/>
            <person name="Russ C."/>
            <person name="Nusbaum C."/>
            <person name="Tyler B."/>
            <person name="van West P."/>
            <person name="Dieguez-Uribeondo J."/>
            <person name="de Bruijn I."/>
            <person name="Tripathy S."/>
            <person name="Jiang R."/>
            <person name="Young S.K."/>
            <person name="Zeng Q."/>
            <person name="Gargeya S."/>
            <person name="Fitzgerald M."/>
            <person name="Haas B."/>
            <person name="Abouelleil A."/>
            <person name="Alvarado L."/>
            <person name="Arachchi H.M."/>
            <person name="Berlin A."/>
            <person name="Chapman S.B."/>
            <person name="Goldberg J."/>
            <person name="Griggs A."/>
            <person name="Gujja S."/>
            <person name="Hansen M."/>
            <person name="Howarth C."/>
            <person name="Imamovic A."/>
            <person name="Larimer J."/>
            <person name="McCowen C."/>
            <person name="Montmayeur A."/>
            <person name="Murphy C."/>
            <person name="Neiman D."/>
            <person name="Pearson M."/>
            <person name="Priest M."/>
            <person name="Roberts A."/>
            <person name="Saif S."/>
            <person name="Shea T."/>
            <person name="Sisk P."/>
            <person name="Sykes S."/>
            <person name="Wortman J."/>
            <person name="Nusbaum C."/>
            <person name="Birren B."/>
        </authorList>
    </citation>
    <scope>NUCLEOTIDE SEQUENCE [LARGE SCALE GENOMIC DNA]</scope>
    <source>
        <strain evidence="2 3">VS20</strain>
    </source>
</reference>
<feature type="transmembrane region" description="Helical" evidence="1">
    <location>
        <begin position="26"/>
        <end position="46"/>
    </location>
</feature>
<feature type="transmembrane region" description="Helical" evidence="1">
    <location>
        <begin position="773"/>
        <end position="793"/>
    </location>
</feature>
<dbReference type="RefSeq" id="XP_008609033.1">
    <property type="nucleotide sequence ID" value="XM_008610811.1"/>
</dbReference>
<keyword evidence="1" id="KW-0812">Transmembrane</keyword>
<keyword evidence="1" id="KW-0472">Membrane</keyword>
<dbReference type="GeneID" id="19945843"/>
<name>T0RY97_SAPDV</name>
<feature type="transmembrane region" description="Helical" evidence="1">
    <location>
        <begin position="598"/>
        <end position="629"/>
    </location>
</feature>
<gene>
    <name evidence="2" type="ORF">SDRG_05116</name>
</gene>
<feature type="transmembrane region" description="Helical" evidence="1">
    <location>
        <begin position="1501"/>
        <end position="1522"/>
    </location>
</feature>
<keyword evidence="3" id="KW-1185">Reference proteome</keyword>
<organism evidence="2 3">
    <name type="scientific">Saprolegnia diclina (strain VS20)</name>
    <dbReference type="NCBI Taxonomy" id="1156394"/>
    <lineage>
        <taxon>Eukaryota</taxon>
        <taxon>Sar</taxon>
        <taxon>Stramenopiles</taxon>
        <taxon>Oomycota</taxon>
        <taxon>Saprolegniomycetes</taxon>
        <taxon>Saprolegniales</taxon>
        <taxon>Saprolegniaceae</taxon>
        <taxon>Saprolegnia</taxon>
    </lineage>
</organism>
<dbReference type="VEuPathDB" id="FungiDB:SDRG_05116"/>
<evidence type="ECO:0000256" key="1">
    <source>
        <dbReference type="SAM" id="Phobius"/>
    </source>
</evidence>
<dbReference type="OrthoDB" id="73567at2759"/>